<dbReference type="GO" id="GO:0022857">
    <property type="term" value="F:transmembrane transporter activity"/>
    <property type="evidence" value="ECO:0007669"/>
    <property type="project" value="InterPro"/>
</dbReference>
<evidence type="ECO:0000259" key="6">
    <source>
        <dbReference type="PROSITE" id="PS50850"/>
    </source>
</evidence>
<feature type="transmembrane region" description="Helical" evidence="5">
    <location>
        <begin position="297"/>
        <end position="323"/>
    </location>
</feature>
<dbReference type="Gene3D" id="1.20.1250.20">
    <property type="entry name" value="MFS general substrate transporter like domains"/>
    <property type="match status" value="2"/>
</dbReference>
<reference evidence="7 8" key="1">
    <citation type="submission" date="2020-07" db="EMBL/GenBank/DDBJ databases">
        <title>Sequencing the genomes of 1000 actinobacteria strains.</title>
        <authorList>
            <person name="Klenk H.-P."/>
        </authorList>
    </citation>
    <scope>NUCLEOTIDE SEQUENCE [LARGE SCALE GENOMIC DNA]</scope>
    <source>
        <strain evidence="7 8">DSM 21350</strain>
    </source>
</reference>
<feature type="transmembrane region" description="Helical" evidence="5">
    <location>
        <begin position="20"/>
        <end position="40"/>
    </location>
</feature>
<feature type="transmembrane region" description="Helical" evidence="5">
    <location>
        <begin position="273"/>
        <end position="291"/>
    </location>
</feature>
<keyword evidence="4 5" id="KW-0472">Membrane</keyword>
<dbReference type="PANTHER" id="PTHR23514:SF13">
    <property type="entry name" value="INNER MEMBRANE PROTEIN YBJJ"/>
    <property type="match status" value="1"/>
</dbReference>
<sequence length="404" mass="40660">MSTPSAAAPGRAGPLRRARAATAAAFATQGLVFISLTTRLPDFSDRWALSELVLSGLLLMMVLLAGAGSVVAETVAARRDSATLLRTGLGLLAVSVPVLATAPDRAVFVAGLAVYGVGLGVVDASTNMQAVALEHRYARPILPSFHGAWTLGGVVGAALALATASLPLPALAALAAVPVAVLLAPFLRRDHGPTQAAAAVAVPWRPILLVGLGMVLFYMVDTATQTWGPLMLDHTFATPSGLVALATFPYLLASGAVRLAGDGLVGRYGAVPVLRVGAVVASASLAVVVFAPTWPVAVVGFTVLGAGVAVIAPLSFSAAARLAGGQDLDPALRQARVDAVIARFNQFNYAGALLGAVLTGVVGAGSLRLGFAVPMVLVLGILPLARAFAPEVSAPRPSGAGSAS</sequence>
<feature type="transmembrane region" description="Helical" evidence="5">
    <location>
        <begin position="52"/>
        <end position="71"/>
    </location>
</feature>
<dbReference type="Proteomes" id="UP000535511">
    <property type="component" value="Unassembled WGS sequence"/>
</dbReference>
<evidence type="ECO:0000313" key="8">
    <source>
        <dbReference type="Proteomes" id="UP000535511"/>
    </source>
</evidence>
<proteinExistence type="predicted"/>
<dbReference type="PROSITE" id="PS50850">
    <property type="entry name" value="MFS"/>
    <property type="match status" value="1"/>
</dbReference>
<keyword evidence="8" id="KW-1185">Reference proteome</keyword>
<dbReference type="AlphaFoldDB" id="A0A7Y9E4V9"/>
<organism evidence="7 8">
    <name type="scientific">Nocardioides panaciterrulae</name>
    <dbReference type="NCBI Taxonomy" id="661492"/>
    <lineage>
        <taxon>Bacteria</taxon>
        <taxon>Bacillati</taxon>
        <taxon>Actinomycetota</taxon>
        <taxon>Actinomycetes</taxon>
        <taxon>Propionibacteriales</taxon>
        <taxon>Nocardioidaceae</taxon>
        <taxon>Nocardioides</taxon>
    </lineage>
</organism>
<accession>A0A7Y9E4V9</accession>
<feature type="transmembrane region" description="Helical" evidence="5">
    <location>
        <begin position="106"/>
        <end position="124"/>
    </location>
</feature>
<comment type="subcellular location">
    <subcellularLocation>
        <location evidence="1">Cell membrane</location>
        <topology evidence="1">Multi-pass membrane protein</topology>
    </subcellularLocation>
</comment>
<evidence type="ECO:0000313" key="7">
    <source>
        <dbReference type="EMBL" id="NYD40985.1"/>
    </source>
</evidence>
<evidence type="ECO:0000256" key="1">
    <source>
        <dbReference type="ARBA" id="ARBA00004651"/>
    </source>
</evidence>
<feature type="transmembrane region" description="Helical" evidence="5">
    <location>
        <begin position="344"/>
        <end position="365"/>
    </location>
</feature>
<keyword evidence="2 5" id="KW-0812">Transmembrane</keyword>
<dbReference type="SUPFAM" id="SSF103473">
    <property type="entry name" value="MFS general substrate transporter"/>
    <property type="match status" value="1"/>
</dbReference>
<gene>
    <name evidence="7" type="ORF">BJZ21_001068</name>
</gene>
<name>A0A7Y9E4V9_9ACTN</name>
<dbReference type="EMBL" id="JACCBG010000001">
    <property type="protein sequence ID" value="NYD40985.1"/>
    <property type="molecule type" value="Genomic_DNA"/>
</dbReference>
<feature type="transmembrane region" description="Helical" evidence="5">
    <location>
        <begin position="83"/>
        <end position="100"/>
    </location>
</feature>
<dbReference type="InterPro" id="IPR020846">
    <property type="entry name" value="MFS_dom"/>
</dbReference>
<feature type="transmembrane region" description="Helical" evidence="5">
    <location>
        <begin position="240"/>
        <end position="261"/>
    </location>
</feature>
<feature type="domain" description="Major facilitator superfamily (MFS) profile" evidence="6">
    <location>
        <begin position="206"/>
        <end position="404"/>
    </location>
</feature>
<feature type="transmembrane region" description="Helical" evidence="5">
    <location>
        <begin position="199"/>
        <end position="220"/>
    </location>
</feature>
<evidence type="ECO:0000256" key="5">
    <source>
        <dbReference type="SAM" id="Phobius"/>
    </source>
</evidence>
<evidence type="ECO:0000256" key="2">
    <source>
        <dbReference type="ARBA" id="ARBA00022692"/>
    </source>
</evidence>
<dbReference type="InterPro" id="IPR036259">
    <property type="entry name" value="MFS_trans_sf"/>
</dbReference>
<keyword evidence="3 5" id="KW-1133">Transmembrane helix</keyword>
<comment type="caution">
    <text evidence="7">The sequence shown here is derived from an EMBL/GenBank/DDBJ whole genome shotgun (WGS) entry which is preliminary data.</text>
</comment>
<protein>
    <submittedName>
        <fullName evidence="7">MFS family permease</fullName>
    </submittedName>
</protein>
<dbReference type="PANTHER" id="PTHR23514">
    <property type="entry name" value="BYPASS OF STOP CODON PROTEIN 6"/>
    <property type="match status" value="1"/>
</dbReference>
<dbReference type="GO" id="GO:0005886">
    <property type="term" value="C:plasma membrane"/>
    <property type="evidence" value="ECO:0007669"/>
    <property type="project" value="UniProtKB-SubCell"/>
</dbReference>
<dbReference type="InterPro" id="IPR051788">
    <property type="entry name" value="MFS_Transporter"/>
</dbReference>
<evidence type="ECO:0000256" key="3">
    <source>
        <dbReference type="ARBA" id="ARBA00022989"/>
    </source>
</evidence>
<feature type="transmembrane region" description="Helical" evidence="5">
    <location>
        <begin position="170"/>
        <end position="187"/>
    </location>
</feature>
<feature type="transmembrane region" description="Helical" evidence="5">
    <location>
        <begin position="145"/>
        <end position="164"/>
    </location>
</feature>
<dbReference type="RefSeq" id="WP_179662797.1">
    <property type="nucleotide sequence ID" value="NZ_JACCBG010000001.1"/>
</dbReference>
<evidence type="ECO:0000256" key="4">
    <source>
        <dbReference type="ARBA" id="ARBA00023136"/>
    </source>
</evidence>